<evidence type="ECO:0000259" key="2">
    <source>
        <dbReference type="Pfam" id="PF05970"/>
    </source>
</evidence>
<reference evidence="4" key="1">
    <citation type="journal article" date="2018" name="Nat. Microbiol.">
        <title>Leveraging single-cell genomics to expand the fungal tree of life.</title>
        <authorList>
            <person name="Ahrendt S.R."/>
            <person name="Quandt C.A."/>
            <person name="Ciobanu D."/>
            <person name="Clum A."/>
            <person name="Salamov A."/>
            <person name="Andreopoulos B."/>
            <person name="Cheng J.F."/>
            <person name="Woyke T."/>
            <person name="Pelin A."/>
            <person name="Henrissat B."/>
            <person name="Reynolds N.K."/>
            <person name="Benny G.L."/>
            <person name="Smith M.E."/>
            <person name="James T.Y."/>
            <person name="Grigoriev I.V."/>
        </authorList>
    </citation>
    <scope>NUCLEOTIDE SEQUENCE [LARGE SCALE GENOMIC DNA]</scope>
    <source>
        <strain evidence="4">Benny S71-1</strain>
    </source>
</reference>
<organism evidence="3 4">
    <name type="scientific">Syncephalis pseudoplumigaleata</name>
    <dbReference type="NCBI Taxonomy" id="1712513"/>
    <lineage>
        <taxon>Eukaryota</taxon>
        <taxon>Fungi</taxon>
        <taxon>Fungi incertae sedis</taxon>
        <taxon>Zoopagomycota</taxon>
        <taxon>Zoopagomycotina</taxon>
        <taxon>Zoopagomycetes</taxon>
        <taxon>Zoopagales</taxon>
        <taxon>Piptocephalidaceae</taxon>
        <taxon>Syncephalis</taxon>
    </lineage>
</organism>
<keyword evidence="1" id="KW-0378">Hydrolase</keyword>
<dbReference type="EMBL" id="KZ989507">
    <property type="protein sequence ID" value="RKP26131.1"/>
    <property type="molecule type" value="Genomic_DNA"/>
</dbReference>
<dbReference type="GO" id="GO:0043139">
    <property type="term" value="F:5'-3' DNA helicase activity"/>
    <property type="evidence" value="ECO:0007669"/>
    <property type="project" value="UniProtKB-EC"/>
</dbReference>
<dbReference type="InterPro" id="IPR010285">
    <property type="entry name" value="DNA_helicase_pif1-like_DEAD"/>
</dbReference>
<name>A0A4P9Z2V8_9FUNG</name>
<feature type="domain" description="DNA helicase Pif1-like DEAD-box helicase" evidence="2">
    <location>
        <begin position="3"/>
        <end position="56"/>
    </location>
</feature>
<sequence>TPSIGVAAVQIGGQTLHAFAGVKLGGGSTEQLIEETLTNKKAVQRWRRIDVLVIDE</sequence>
<keyword evidence="1" id="KW-0067">ATP-binding</keyword>
<dbReference type="Proteomes" id="UP000278143">
    <property type="component" value="Unassembled WGS sequence"/>
</dbReference>
<dbReference type="AlphaFoldDB" id="A0A4P9Z2V8"/>
<keyword evidence="4" id="KW-1185">Reference proteome</keyword>
<dbReference type="GO" id="GO:0000723">
    <property type="term" value="P:telomere maintenance"/>
    <property type="evidence" value="ECO:0007669"/>
    <property type="project" value="InterPro"/>
</dbReference>
<keyword evidence="1" id="KW-0347">Helicase</keyword>
<keyword evidence="1" id="KW-0227">DNA damage</keyword>
<evidence type="ECO:0000313" key="4">
    <source>
        <dbReference type="Proteomes" id="UP000278143"/>
    </source>
</evidence>
<comment type="similarity">
    <text evidence="1">Belongs to the helicase family.</text>
</comment>
<feature type="non-terminal residue" evidence="3">
    <location>
        <position position="56"/>
    </location>
</feature>
<dbReference type="GO" id="GO:0005524">
    <property type="term" value="F:ATP binding"/>
    <property type="evidence" value="ECO:0007669"/>
    <property type="project" value="UniProtKB-KW"/>
</dbReference>
<dbReference type="GO" id="GO:0006310">
    <property type="term" value="P:DNA recombination"/>
    <property type="evidence" value="ECO:0007669"/>
    <property type="project" value="UniProtKB-KW"/>
</dbReference>
<keyword evidence="1" id="KW-0547">Nucleotide-binding</keyword>
<comment type="catalytic activity">
    <reaction evidence="1">
        <text>ATP + H2O = ADP + phosphate + H(+)</text>
        <dbReference type="Rhea" id="RHEA:13065"/>
        <dbReference type="ChEBI" id="CHEBI:15377"/>
        <dbReference type="ChEBI" id="CHEBI:15378"/>
        <dbReference type="ChEBI" id="CHEBI:30616"/>
        <dbReference type="ChEBI" id="CHEBI:43474"/>
        <dbReference type="ChEBI" id="CHEBI:456216"/>
        <dbReference type="EC" id="5.6.2.3"/>
    </reaction>
</comment>
<keyword evidence="1" id="KW-0234">DNA repair</keyword>
<evidence type="ECO:0000256" key="1">
    <source>
        <dbReference type="RuleBase" id="RU363044"/>
    </source>
</evidence>
<protein>
    <recommendedName>
        <fullName evidence="1">ATP-dependent DNA helicase</fullName>
        <ecNumber evidence="1">5.6.2.3</ecNumber>
    </recommendedName>
</protein>
<dbReference type="EC" id="5.6.2.3" evidence="1"/>
<evidence type="ECO:0000313" key="3">
    <source>
        <dbReference type="EMBL" id="RKP26131.1"/>
    </source>
</evidence>
<comment type="cofactor">
    <cofactor evidence="1">
        <name>Mg(2+)</name>
        <dbReference type="ChEBI" id="CHEBI:18420"/>
    </cofactor>
</comment>
<dbReference type="OrthoDB" id="432234at2759"/>
<feature type="non-terminal residue" evidence="3">
    <location>
        <position position="1"/>
    </location>
</feature>
<gene>
    <name evidence="3" type="ORF">SYNPS1DRAFT_10312</name>
</gene>
<keyword evidence="1" id="KW-0233">DNA recombination</keyword>
<dbReference type="Pfam" id="PF05970">
    <property type="entry name" value="PIF1"/>
    <property type="match status" value="1"/>
</dbReference>
<proteinExistence type="inferred from homology"/>
<dbReference type="GO" id="GO:0016787">
    <property type="term" value="F:hydrolase activity"/>
    <property type="evidence" value="ECO:0007669"/>
    <property type="project" value="UniProtKB-KW"/>
</dbReference>
<dbReference type="GO" id="GO:0006281">
    <property type="term" value="P:DNA repair"/>
    <property type="evidence" value="ECO:0007669"/>
    <property type="project" value="UniProtKB-KW"/>
</dbReference>
<accession>A0A4P9Z2V8</accession>